<protein>
    <recommendedName>
        <fullName evidence="4">Lipoprotein</fullName>
    </recommendedName>
</protein>
<dbReference type="OrthoDB" id="395330at2"/>
<proteinExistence type="predicted"/>
<dbReference type="RefSeq" id="WP_005683101.1">
    <property type="nucleotide sequence ID" value="NZ_ADNC01000002.1"/>
</dbReference>
<evidence type="ECO:0000313" key="3">
    <source>
        <dbReference type="Proteomes" id="UP000004757"/>
    </source>
</evidence>
<dbReference type="PROSITE" id="PS51257">
    <property type="entry name" value="PROKAR_LIPOPROTEIN"/>
    <property type="match status" value="1"/>
</dbReference>
<evidence type="ECO:0000313" key="2">
    <source>
        <dbReference type="EMBL" id="EFF41825.1"/>
    </source>
</evidence>
<accession>D4XV01</accession>
<gene>
    <name evidence="2" type="ORF">MALL_0159</name>
</gene>
<comment type="caution">
    <text evidence="2">The sequence shown here is derived from an EMBL/GenBank/DDBJ whole genome shotgun (WGS) entry which is preliminary data.</text>
</comment>
<organism evidence="2 3">
    <name type="scientific">Mycoplasmopsis alligatoris A21JP2</name>
    <dbReference type="NCBI Taxonomy" id="747682"/>
    <lineage>
        <taxon>Bacteria</taxon>
        <taxon>Bacillati</taxon>
        <taxon>Mycoplasmatota</taxon>
        <taxon>Mycoplasmoidales</taxon>
        <taxon>Metamycoplasmataceae</taxon>
        <taxon>Mycoplasmopsis</taxon>
    </lineage>
</organism>
<feature type="signal peptide" evidence="1">
    <location>
        <begin position="1"/>
        <end position="28"/>
    </location>
</feature>
<name>D4XV01_9BACT</name>
<dbReference type="EMBL" id="ADNC01000002">
    <property type="protein sequence ID" value="EFF41825.1"/>
    <property type="molecule type" value="Genomic_DNA"/>
</dbReference>
<evidence type="ECO:0008006" key="4">
    <source>
        <dbReference type="Google" id="ProtNLM"/>
    </source>
</evidence>
<dbReference type="AlphaFoldDB" id="D4XV01"/>
<evidence type="ECO:0000256" key="1">
    <source>
        <dbReference type="SAM" id="SignalP"/>
    </source>
</evidence>
<sequence length="587" mass="68216">MKKNIKKLMLLGALGLSSLSLISCKSQAITADKKLDQLRYFKDEKIISNNYDAYYQEILDSATNDVPTVFLSRNASQVYLSIFMNMIAQLEMTKGTNIEKLENNGILLLIDQNVYNYANKEKQRFDFSNLLNENKKLIIQNNLNQIDMSLDMPYERFFEDNKSKTSVEQLSLYLKRWLNKNPEQKFDFYIPDLSWIESNKDTKLWKFIAQHANKLIFISDGNALGYSDFLNQINSNYDSLAESINPIVEANSFKDDLIKRFKILSLDSNLPEWLKNIKLNNKIRLYSSTSFSSKKDNVVKIENSPLDFYKVDEDLNLKGKLIKLQKQVTGLQIDNFNSLITHNKDKFDKTKKNIIWSGSSLFIHKDTKTREVLRFKDLPFAHYELKKVVEGFLVKYPQSEYNWIFKLHPYFKDIEETLTYINTIAPGVTSPIVLKSDVSFENILLFEANELRNGKESSLFWKEDFESYNTSPRTTLIGAQPSSTVLVSMLHLISSTLGISLNQATKFVNPENFPVPSSYHTVKRDTKYENPELAYELNIAALNKIYEPYIKDESFPPLIYFKPANKFIEKYLNFEESHNPFLELYGD</sequence>
<reference evidence="2 3" key="1">
    <citation type="submission" date="2010-03" db="EMBL/GenBank/DDBJ databases">
        <authorList>
            <person name="Glass J.I."/>
            <person name="Benders G.A."/>
            <person name="Durkin A.S."/>
            <person name="Farmerie W.G."/>
            <person name="Hlavinka K."/>
            <person name="Hostetler J."/>
            <person name="Jackson J."/>
            <person name="May M.A."/>
            <person name="Miller R.H."/>
            <person name="Paralanov V."/>
            <person name="Radune D."/>
            <person name="Szczypinski B."/>
            <person name="Brown D.R."/>
        </authorList>
    </citation>
    <scope>NUCLEOTIDE SEQUENCE [LARGE SCALE GENOMIC DNA]</scope>
    <source>
        <strain evidence="2 3">A21JP2</strain>
    </source>
</reference>
<keyword evidence="3" id="KW-1185">Reference proteome</keyword>
<feature type="chain" id="PRO_5003067150" description="Lipoprotein" evidence="1">
    <location>
        <begin position="29"/>
        <end position="587"/>
    </location>
</feature>
<dbReference type="eggNOG" id="ENOG502ZPDA">
    <property type="taxonomic scope" value="Bacteria"/>
</dbReference>
<keyword evidence="1" id="KW-0732">Signal</keyword>
<dbReference type="Proteomes" id="UP000004757">
    <property type="component" value="Unassembled WGS sequence"/>
</dbReference>